<dbReference type="Proteomes" id="UP000250200">
    <property type="component" value="Unassembled WGS sequence"/>
</dbReference>
<dbReference type="EMBL" id="UAVB01000001">
    <property type="protein sequence ID" value="SQA17201.1"/>
    <property type="molecule type" value="Genomic_DNA"/>
</dbReference>
<protein>
    <submittedName>
        <fullName evidence="2">Staphylocoagulase</fullName>
    </submittedName>
</protein>
<evidence type="ECO:0000256" key="1">
    <source>
        <dbReference type="SAM" id="SignalP"/>
    </source>
</evidence>
<reference evidence="2 3" key="1">
    <citation type="submission" date="2018-06" db="EMBL/GenBank/DDBJ databases">
        <authorList>
            <consortium name="Pathogen Informatics"/>
            <person name="Doyle S."/>
        </authorList>
    </citation>
    <scope>NUCLEOTIDE SEQUENCE [LARGE SCALE GENOMIC DNA]</scope>
    <source>
        <strain evidence="2 3">NCTC8181</strain>
    </source>
</reference>
<name>A0A7Z7P2A8_STRAG</name>
<proteinExistence type="predicted"/>
<evidence type="ECO:0000313" key="3">
    <source>
        <dbReference type="Proteomes" id="UP000250200"/>
    </source>
</evidence>
<keyword evidence="1" id="KW-0732">Signal</keyword>
<dbReference type="RefSeq" id="WP_256592216.1">
    <property type="nucleotide sequence ID" value="NZ_UAVB01000001.1"/>
</dbReference>
<dbReference type="SUPFAM" id="SSF101094">
    <property type="entry name" value="Staphylocoagulase"/>
    <property type="match status" value="1"/>
</dbReference>
<feature type="chain" id="PRO_5030830530" evidence="1">
    <location>
        <begin position="28"/>
        <end position="186"/>
    </location>
</feature>
<organism evidence="2 3">
    <name type="scientific">Streptococcus agalactiae</name>
    <dbReference type="NCBI Taxonomy" id="1311"/>
    <lineage>
        <taxon>Bacteria</taxon>
        <taxon>Bacillati</taxon>
        <taxon>Bacillota</taxon>
        <taxon>Bacilli</taxon>
        <taxon>Lactobacillales</taxon>
        <taxon>Streptococcaceae</taxon>
        <taxon>Streptococcus</taxon>
    </lineage>
</organism>
<accession>A0A7Z7P2A8</accession>
<evidence type="ECO:0000313" key="2">
    <source>
        <dbReference type="EMBL" id="SQA17201.1"/>
    </source>
</evidence>
<sequence>MKKQFLKSAAILSLAVTAVSTSQPVGAIVKYNAGNVDVIVDELERYKWNQEISPLYYGNVYNTLQEYISKINYYLTSEDYDEPEFKKIKEELLEKTTKYEKYLVYLSSQNKIKKEKYIGHYSMQEKYRTSGIIFLDAGVYSHILEELKKEDKKFIDATYKEYHTNQELFPYIYYPDSNFEFWTNVK</sequence>
<dbReference type="AlphaFoldDB" id="A0A7Z7P2A8"/>
<feature type="signal peptide" evidence="1">
    <location>
        <begin position="1"/>
        <end position="27"/>
    </location>
</feature>
<gene>
    <name evidence="2" type="ORF">NCTC8181_00119</name>
</gene>
<comment type="caution">
    <text evidence="2">The sequence shown here is derived from an EMBL/GenBank/DDBJ whole genome shotgun (WGS) entry which is preliminary data.</text>
</comment>